<dbReference type="InterPro" id="IPR036770">
    <property type="entry name" value="Ankyrin_rpt-contain_sf"/>
</dbReference>
<dbReference type="GO" id="GO:0051017">
    <property type="term" value="P:actin filament bundle assembly"/>
    <property type="evidence" value="ECO:0007669"/>
    <property type="project" value="TreeGrafter"/>
</dbReference>
<dbReference type="GO" id="GO:0005737">
    <property type="term" value="C:cytoplasm"/>
    <property type="evidence" value="ECO:0007669"/>
    <property type="project" value="TreeGrafter"/>
</dbReference>
<organism evidence="3">
    <name type="scientific">Ditylum brightwellii</name>
    <dbReference type="NCBI Taxonomy" id="49249"/>
    <lineage>
        <taxon>Eukaryota</taxon>
        <taxon>Sar</taxon>
        <taxon>Stramenopiles</taxon>
        <taxon>Ochrophyta</taxon>
        <taxon>Bacillariophyta</taxon>
        <taxon>Mediophyceae</taxon>
        <taxon>Lithodesmiophycidae</taxon>
        <taxon>Lithodesmiales</taxon>
        <taxon>Lithodesmiaceae</taxon>
        <taxon>Ditylum</taxon>
    </lineage>
</organism>
<dbReference type="SUPFAM" id="SSF48403">
    <property type="entry name" value="Ankyrin repeat"/>
    <property type="match status" value="1"/>
</dbReference>
<name>A0A6S8XHQ0_9STRA</name>
<protein>
    <submittedName>
        <fullName evidence="3">Uncharacterized protein</fullName>
    </submittedName>
</protein>
<accession>A0A6S8XHQ0</accession>
<dbReference type="InterPro" id="IPR002110">
    <property type="entry name" value="Ankyrin_rpt"/>
</dbReference>
<dbReference type="InterPro" id="IPR052420">
    <property type="entry name" value="Espin/Espin-like"/>
</dbReference>
<reference evidence="3" key="1">
    <citation type="submission" date="2021-01" db="EMBL/GenBank/DDBJ databases">
        <authorList>
            <person name="Corre E."/>
            <person name="Pelletier E."/>
            <person name="Niang G."/>
            <person name="Scheremetjew M."/>
            <person name="Finn R."/>
            <person name="Kale V."/>
            <person name="Holt S."/>
            <person name="Cochrane G."/>
            <person name="Meng A."/>
            <person name="Brown T."/>
            <person name="Cohen L."/>
        </authorList>
    </citation>
    <scope>NUCLEOTIDE SEQUENCE</scope>
    <source>
        <strain evidence="3">GSO104</strain>
    </source>
</reference>
<dbReference type="PANTHER" id="PTHR24153">
    <property type="entry name" value="ESPIN"/>
    <property type="match status" value="1"/>
</dbReference>
<evidence type="ECO:0000256" key="1">
    <source>
        <dbReference type="ARBA" id="ARBA00022737"/>
    </source>
</evidence>
<sequence length="279" mass="30948">MSQNAPSRRTSLTRVFSIKSKKLHRLILSESWALASARCQSCPGEAKRWTQQNGFYEGKINTQVLPIHMACALKAPGSFLQDIVSAYPGGVEAKETRYNRVPLHLACLYRLEIDAIKFLLARYASGANVRDAVGRTPLFYACSKGLSAELIQMLLSACPEAAQAPDYKGWLPIHAACHVGLSDEIVLSLLEAYPESVGMRTKGGSLPKIKKGLLDYWHENNQNLLEQAPSFIRSTSSFSRNFNDDDELDNLSVHSGSSFYELQKNLSVRVVVEDTSCYV</sequence>
<dbReference type="SMART" id="SM00248">
    <property type="entry name" value="ANK"/>
    <property type="match status" value="3"/>
</dbReference>
<dbReference type="GO" id="GO:0051015">
    <property type="term" value="F:actin filament binding"/>
    <property type="evidence" value="ECO:0007669"/>
    <property type="project" value="TreeGrafter"/>
</dbReference>
<evidence type="ECO:0000313" key="3">
    <source>
        <dbReference type="EMBL" id="CAE4664582.1"/>
    </source>
</evidence>
<dbReference type="Pfam" id="PF12796">
    <property type="entry name" value="Ank_2"/>
    <property type="match status" value="1"/>
</dbReference>
<dbReference type="EMBL" id="HBNS01058970">
    <property type="protein sequence ID" value="CAE4664582.1"/>
    <property type="molecule type" value="Transcribed_RNA"/>
</dbReference>
<evidence type="ECO:0000256" key="2">
    <source>
        <dbReference type="ARBA" id="ARBA00023043"/>
    </source>
</evidence>
<gene>
    <name evidence="3" type="ORF">DBRI00130_LOCUS42398</name>
    <name evidence="4" type="ORF">DBRI00130_LOCUS42399</name>
</gene>
<evidence type="ECO:0000313" key="4">
    <source>
        <dbReference type="EMBL" id="CAE4664584.1"/>
    </source>
</evidence>
<proteinExistence type="predicted"/>
<dbReference type="Gene3D" id="1.25.40.20">
    <property type="entry name" value="Ankyrin repeat-containing domain"/>
    <property type="match status" value="1"/>
</dbReference>
<keyword evidence="1" id="KW-0677">Repeat</keyword>
<dbReference type="EMBL" id="HBNS01058971">
    <property type="protein sequence ID" value="CAE4664584.1"/>
    <property type="molecule type" value="Transcribed_RNA"/>
</dbReference>
<keyword evidence="2" id="KW-0040">ANK repeat</keyword>
<dbReference type="PANTHER" id="PTHR24153:SF8">
    <property type="entry name" value="FORKED, ISOFORM F"/>
    <property type="match status" value="1"/>
</dbReference>
<dbReference type="AlphaFoldDB" id="A0A6S8XHQ0"/>